<dbReference type="SUPFAM" id="SSF69118">
    <property type="entry name" value="AhpD-like"/>
    <property type="match status" value="1"/>
</dbReference>
<protein>
    <submittedName>
        <fullName evidence="2">Carboxymuconolactone decarboxylase family protein</fullName>
    </submittedName>
</protein>
<keyword evidence="3" id="KW-1185">Reference proteome</keyword>
<dbReference type="Gene3D" id="1.20.1290.10">
    <property type="entry name" value="AhpD-like"/>
    <property type="match status" value="1"/>
</dbReference>
<accession>A0ABV7F5I2</accession>
<dbReference type="PANTHER" id="PTHR34846">
    <property type="entry name" value="4-CARBOXYMUCONOLACTONE DECARBOXYLASE FAMILY PROTEIN (AFU_ORTHOLOGUE AFUA_6G11590)"/>
    <property type="match status" value="1"/>
</dbReference>
<comment type="caution">
    <text evidence="2">The sequence shown here is derived from an EMBL/GenBank/DDBJ whole genome shotgun (WGS) entry which is preliminary data.</text>
</comment>
<name>A0ABV7F5I2_9BURK</name>
<evidence type="ECO:0000259" key="1">
    <source>
        <dbReference type="Pfam" id="PF02627"/>
    </source>
</evidence>
<proteinExistence type="predicted"/>
<reference evidence="3" key="1">
    <citation type="journal article" date="2019" name="Int. J. Syst. Evol. Microbiol.">
        <title>The Global Catalogue of Microorganisms (GCM) 10K type strain sequencing project: providing services to taxonomists for standard genome sequencing and annotation.</title>
        <authorList>
            <consortium name="The Broad Institute Genomics Platform"/>
            <consortium name="The Broad Institute Genome Sequencing Center for Infectious Disease"/>
            <person name="Wu L."/>
            <person name="Ma J."/>
        </authorList>
    </citation>
    <scope>NUCLEOTIDE SEQUENCE [LARGE SCALE GENOMIC DNA]</scope>
    <source>
        <strain evidence="3">KCTC 42986</strain>
    </source>
</reference>
<dbReference type="Proteomes" id="UP001595530">
    <property type="component" value="Unassembled WGS sequence"/>
</dbReference>
<dbReference type="Pfam" id="PF02627">
    <property type="entry name" value="CMD"/>
    <property type="match status" value="1"/>
</dbReference>
<dbReference type="PANTHER" id="PTHR34846:SF11">
    <property type="entry name" value="4-CARBOXYMUCONOLACTONE DECARBOXYLASE FAMILY PROTEIN (AFU_ORTHOLOGUE AFUA_6G11590)"/>
    <property type="match status" value="1"/>
</dbReference>
<dbReference type="EMBL" id="JBHRTP010000040">
    <property type="protein sequence ID" value="MFC3108976.1"/>
    <property type="molecule type" value="Genomic_DNA"/>
</dbReference>
<gene>
    <name evidence="2" type="ORF">ACFOFO_13585</name>
</gene>
<evidence type="ECO:0000313" key="3">
    <source>
        <dbReference type="Proteomes" id="UP001595530"/>
    </source>
</evidence>
<organism evidence="2 3">
    <name type="scientific">Undibacterium arcticum</name>
    <dbReference type="NCBI Taxonomy" id="1762892"/>
    <lineage>
        <taxon>Bacteria</taxon>
        <taxon>Pseudomonadati</taxon>
        <taxon>Pseudomonadota</taxon>
        <taxon>Betaproteobacteria</taxon>
        <taxon>Burkholderiales</taxon>
        <taxon>Oxalobacteraceae</taxon>
        <taxon>Undibacterium</taxon>
    </lineage>
</organism>
<feature type="domain" description="Carboxymuconolactone decarboxylase-like" evidence="1">
    <location>
        <begin position="42"/>
        <end position="101"/>
    </location>
</feature>
<evidence type="ECO:0000313" key="2">
    <source>
        <dbReference type="EMBL" id="MFC3108976.1"/>
    </source>
</evidence>
<dbReference type="RefSeq" id="WP_390331785.1">
    <property type="nucleotide sequence ID" value="NZ_JBHRTP010000040.1"/>
</dbReference>
<dbReference type="InterPro" id="IPR003779">
    <property type="entry name" value="CMD-like"/>
</dbReference>
<dbReference type="InterPro" id="IPR029032">
    <property type="entry name" value="AhpD-like"/>
</dbReference>
<sequence length="177" mass="19549">MPRIPYQPADLAEPKELVDAIRKRRGGNLLNLDRMLLQSAPFARGWNAFLGEVRTGLELSPKLRELAMCVVAVLNGAAYEFQHHAPEFIKAGGTAQQVEAMQRSDTLGHDFSLFDSIERTAILLTIEMTRKIEVSDATFAAVRAALPNEQQVVELVGVIATYNMVSRFLVALGVEPE</sequence>